<dbReference type="EC" id="2.3.1.199" evidence="10"/>
<reference evidence="11" key="1">
    <citation type="submission" date="2021-03" db="EMBL/GenBank/DDBJ databases">
        <title>Chromosome level genome of the anhydrobiotic midge Polypedilum vanderplanki.</title>
        <authorList>
            <person name="Yoshida Y."/>
            <person name="Kikawada T."/>
            <person name="Gusev O."/>
        </authorList>
    </citation>
    <scope>NUCLEOTIDE SEQUENCE</scope>
    <source>
        <strain evidence="11">NIAS01</strain>
        <tissue evidence="11">Whole body or cell culture</tissue>
    </source>
</reference>
<feature type="transmembrane region" description="Helical" evidence="10">
    <location>
        <begin position="139"/>
        <end position="156"/>
    </location>
</feature>
<evidence type="ECO:0000256" key="5">
    <source>
        <dbReference type="ARBA" id="ARBA00022832"/>
    </source>
</evidence>
<keyword evidence="2 10" id="KW-0444">Lipid biosynthesis</keyword>
<dbReference type="OrthoDB" id="434092at2759"/>
<feature type="transmembrane region" description="Helical" evidence="10">
    <location>
        <begin position="20"/>
        <end position="37"/>
    </location>
</feature>
<dbReference type="PANTHER" id="PTHR11157:SF164">
    <property type="entry name" value="ELONGATION OF VERY LONG CHAIN FATTY ACIDS PROTEIN"/>
    <property type="match status" value="1"/>
</dbReference>
<evidence type="ECO:0000313" key="11">
    <source>
        <dbReference type="EMBL" id="KAG5669859.1"/>
    </source>
</evidence>
<dbReference type="Proteomes" id="UP001107558">
    <property type="component" value="Chromosome 3"/>
</dbReference>
<feature type="transmembrane region" description="Helical" evidence="10">
    <location>
        <begin position="162"/>
        <end position="181"/>
    </location>
</feature>
<dbReference type="GO" id="GO:0034626">
    <property type="term" value="P:fatty acid elongation, polyunsaturated fatty acid"/>
    <property type="evidence" value="ECO:0007669"/>
    <property type="project" value="TreeGrafter"/>
</dbReference>
<dbReference type="GO" id="GO:0030148">
    <property type="term" value="P:sphingolipid biosynthetic process"/>
    <property type="evidence" value="ECO:0007669"/>
    <property type="project" value="TreeGrafter"/>
</dbReference>
<dbReference type="PANTHER" id="PTHR11157">
    <property type="entry name" value="FATTY ACID ACYL TRANSFERASE-RELATED"/>
    <property type="match status" value="1"/>
</dbReference>
<keyword evidence="9 10" id="KW-0275">Fatty acid biosynthesis</keyword>
<evidence type="ECO:0000256" key="8">
    <source>
        <dbReference type="ARBA" id="ARBA00023136"/>
    </source>
</evidence>
<keyword evidence="7 10" id="KW-0443">Lipid metabolism</keyword>
<evidence type="ECO:0000256" key="7">
    <source>
        <dbReference type="ARBA" id="ARBA00023098"/>
    </source>
</evidence>
<proteinExistence type="inferred from homology"/>
<comment type="catalytic activity">
    <reaction evidence="10">
        <text>a very-long-chain acyl-CoA + malonyl-CoA + H(+) = a very-long-chain 3-oxoacyl-CoA + CO2 + CoA</text>
        <dbReference type="Rhea" id="RHEA:32727"/>
        <dbReference type="ChEBI" id="CHEBI:15378"/>
        <dbReference type="ChEBI" id="CHEBI:16526"/>
        <dbReference type="ChEBI" id="CHEBI:57287"/>
        <dbReference type="ChEBI" id="CHEBI:57384"/>
        <dbReference type="ChEBI" id="CHEBI:90725"/>
        <dbReference type="ChEBI" id="CHEBI:90736"/>
        <dbReference type="EC" id="2.3.1.199"/>
    </reaction>
</comment>
<dbReference type="GO" id="GO:0042761">
    <property type="term" value="P:very long-chain fatty acid biosynthetic process"/>
    <property type="evidence" value="ECO:0007669"/>
    <property type="project" value="TreeGrafter"/>
</dbReference>
<evidence type="ECO:0000256" key="2">
    <source>
        <dbReference type="ARBA" id="ARBA00022516"/>
    </source>
</evidence>
<dbReference type="GO" id="GO:0005789">
    <property type="term" value="C:endoplasmic reticulum membrane"/>
    <property type="evidence" value="ECO:0007669"/>
    <property type="project" value="TreeGrafter"/>
</dbReference>
<comment type="subcellular location">
    <subcellularLocation>
        <location evidence="1">Membrane</location>
        <topology evidence="1">Multi-pass membrane protein</topology>
    </subcellularLocation>
</comment>
<dbReference type="InterPro" id="IPR002076">
    <property type="entry name" value="ELO_fam"/>
</dbReference>
<evidence type="ECO:0000256" key="1">
    <source>
        <dbReference type="ARBA" id="ARBA00004141"/>
    </source>
</evidence>
<organism evidence="11 12">
    <name type="scientific">Polypedilum vanderplanki</name>
    <name type="common">Sleeping chironomid midge</name>
    <dbReference type="NCBI Taxonomy" id="319348"/>
    <lineage>
        <taxon>Eukaryota</taxon>
        <taxon>Metazoa</taxon>
        <taxon>Ecdysozoa</taxon>
        <taxon>Arthropoda</taxon>
        <taxon>Hexapoda</taxon>
        <taxon>Insecta</taxon>
        <taxon>Pterygota</taxon>
        <taxon>Neoptera</taxon>
        <taxon>Endopterygota</taxon>
        <taxon>Diptera</taxon>
        <taxon>Nematocera</taxon>
        <taxon>Chironomoidea</taxon>
        <taxon>Chironomidae</taxon>
        <taxon>Chironominae</taxon>
        <taxon>Polypedilum</taxon>
        <taxon>Polypedilum</taxon>
    </lineage>
</organism>
<keyword evidence="4 10" id="KW-0812">Transmembrane</keyword>
<feature type="transmembrane region" description="Helical" evidence="10">
    <location>
        <begin position="227"/>
        <end position="248"/>
    </location>
</feature>
<keyword evidence="12" id="KW-1185">Reference proteome</keyword>
<sequence length="258" mass="30566">MTNLLWSDRDALVSSWPFMATPYPLLTTIVIYLWIVLKAGPKYMSKRKPFNITTIIRIYNILQVIACIYFVVTAHQHEFTFALMWQCVNVPQKNDVIPNHLMALNNMLWLFLMLRIIEFFETIFFVMRKKFDQVTALHCYHHISTVVLLWIFLKYSGGMNEVFIGTLNSIVHIVMYIYYFLSSFRNYRFRFISNLIKPCITVIQIVQLVAILGHCVVAMMADCNVTWMYALQILNISFLIIMFVNFYVKSYWKRNKSV</sequence>
<evidence type="ECO:0000256" key="4">
    <source>
        <dbReference type="ARBA" id="ARBA00022692"/>
    </source>
</evidence>
<dbReference type="Pfam" id="PF01151">
    <property type="entry name" value="ELO"/>
    <property type="match status" value="1"/>
</dbReference>
<gene>
    <name evidence="11" type="ORF">PVAND_000150</name>
</gene>
<keyword evidence="3 10" id="KW-0808">Transferase</keyword>
<feature type="transmembrane region" description="Helical" evidence="10">
    <location>
        <begin position="107"/>
        <end position="127"/>
    </location>
</feature>
<keyword evidence="6 10" id="KW-1133">Transmembrane helix</keyword>
<name>A0A9J6BJZ9_POLVA</name>
<dbReference type="EMBL" id="JADBJN010000003">
    <property type="protein sequence ID" value="KAG5669859.1"/>
    <property type="molecule type" value="Genomic_DNA"/>
</dbReference>
<protein>
    <recommendedName>
        <fullName evidence="10">Elongation of very long chain fatty acids protein</fullName>
        <ecNumber evidence="10">2.3.1.199</ecNumber>
    </recommendedName>
    <alternativeName>
        <fullName evidence="10">Very-long-chain 3-oxoacyl-CoA synthase</fullName>
    </alternativeName>
</protein>
<dbReference type="GO" id="GO:0019367">
    <property type="term" value="P:fatty acid elongation, saturated fatty acid"/>
    <property type="evidence" value="ECO:0007669"/>
    <property type="project" value="TreeGrafter"/>
</dbReference>
<dbReference type="AlphaFoldDB" id="A0A9J6BJZ9"/>
<evidence type="ECO:0000256" key="6">
    <source>
        <dbReference type="ARBA" id="ARBA00022989"/>
    </source>
</evidence>
<keyword evidence="5 10" id="KW-0276">Fatty acid metabolism</keyword>
<evidence type="ECO:0000256" key="9">
    <source>
        <dbReference type="ARBA" id="ARBA00023160"/>
    </source>
</evidence>
<dbReference type="GO" id="GO:0034625">
    <property type="term" value="P:fatty acid elongation, monounsaturated fatty acid"/>
    <property type="evidence" value="ECO:0007669"/>
    <property type="project" value="TreeGrafter"/>
</dbReference>
<evidence type="ECO:0000256" key="3">
    <source>
        <dbReference type="ARBA" id="ARBA00022679"/>
    </source>
</evidence>
<evidence type="ECO:0000256" key="10">
    <source>
        <dbReference type="RuleBase" id="RU361115"/>
    </source>
</evidence>
<feature type="transmembrane region" description="Helical" evidence="10">
    <location>
        <begin position="58"/>
        <end position="75"/>
    </location>
</feature>
<comment type="caution">
    <text evidence="11">The sequence shown here is derived from an EMBL/GenBank/DDBJ whole genome shotgun (WGS) entry which is preliminary data.</text>
</comment>
<keyword evidence="8 10" id="KW-0472">Membrane</keyword>
<accession>A0A9J6BJZ9</accession>
<evidence type="ECO:0000313" key="12">
    <source>
        <dbReference type="Proteomes" id="UP001107558"/>
    </source>
</evidence>
<comment type="similarity">
    <text evidence="10">Belongs to the ELO family.</text>
</comment>
<dbReference type="GO" id="GO:0009922">
    <property type="term" value="F:fatty acid elongase activity"/>
    <property type="evidence" value="ECO:0007669"/>
    <property type="project" value="UniProtKB-EC"/>
</dbReference>